<dbReference type="FunFam" id="1.20.5.170:FF:000004">
    <property type="entry name" value="Keratin, type II cytoskeletal 5"/>
    <property type="match status" value="1"/>
</dbReference>
<dbReference type="GO" id="GO:0030280">
    <property type="term" value="F:structural constituent of skin epidermis"/>
    <property type="evidence" value="ECO:0007669"/>
    <property type="project" value="TreeGrafter"/>
</dbReference>
<dbReference type="PROSITE" id="PS00226">
    <property type="entry name" value="IF_ROD_1"/>
    <property type="match status" value="1"/>
</dbReference>
<dbReference type="PANTHER" id="PTHR45616:SF19">
    <property type="entry name" value="KERATIN 90"/>
    <property type="match status" value="1"/>
</dbReference>
<evidence type="ECO:0000313" key="6">
    <source>
        <dbReference type="Proteomes" id="UP001190640"/>
    </source>
</evidence>
<dbReference type="Pfam" id="PF00038">
    <property type="entry name" value="Filament"/>
    <property type="match status" value="1"/>
</dbReference>
<dbReference type="InterPro" id="IPR039008">
    <property type="entry name" value="IF_rod_dom"/>
</dbReference>
<accession>A0AA97LKF3</accession>
<keyword evidence="2 4" id="KW-0175">Coiled coil</keyword>
<dbReference type="Proteomes" id="UP001190640">
    <property type="component" value="Chromosome 19"/>
</dbReference>
<reference evidence="7" key="1">
    <citation type="submission" date="2025-08" db="UniProtKB">
        <authorList>
            <consortium name="RefSeq"/>
        </authorList>
    </citation>
    <scope>IDENTIFICATION</scope>
    <source>
        <tissue evidence="7">Blood</tissue>
    </source>
</reference>
<dbReference type="GO" id="GO:0031424">
    <property type="term" value="P:keratinization"/>
    <property type="evidence" value="ECO:0007669"/>
    <property type="project" value="TreeGrafter"/>
</dbReference>
<dbReference type="GeneID" id="129346416"/>
<protein>
    <submittedName>
        <fullName evidence="7">Keratin, type II cytoskeletal 7-like</fullName>
    </submittedName>
</protein>
<evidence type="ECO:0000259" key="5">
    <source>
        <dbReference type="PROSITE" id="PS51842"/>
    </source>
</evidence>
<organism evidence="6 7">
    <name type="scientific">Eublepharis macularius</name>
    <name type="common">Leopard gecko</name>
    <name type="synonym">Cyrtodactylus macularius</name>
    <dbReference type="NCBI Taxonomy" id="481883"/>
    <lineage>
        <taxon>Eukaryota</taxon>
        <taxon>Metazoa</taxon>
        <taxon>Chordata</taxon>
        <taxon>Craniata</taxon>
        <taxon>Vertebrata</taxon>
        <taxon>Euteleostomi</taxon>
        <taxon>Lepidosauria</taxon>
        <taxon>Squamata</taxon>
        <taxon>Bifurcata</taxon>
        <taxon>Gekkota</taxon>
        <taxon>Eublepharidae</taxon>
        <taxon>Eublepharinae</taxon>
        <taxon>Eublepharis</taxon>
    </lineage>
</organism>
<keyword evidence="1 3" id="KW-0403">Intermediate filament</keyword>
<evidence type="ECO:0000256" key="1">
    <source>
        <dbReference type="ARBA" id="ARBA00022754"/>
    </source>
</evidence>
<comment type="similarity">
    <text evidence="3">Belongs to the intermediate filament family.</text>
</comment>
<proteinExistence type="inferred from homology"/>
<dbReference type="SUPFAM" id="SSF64593">
    <property type="entry name" value="Intermediate filament protein, coiled coil region"/>
    <property type="match status" value="2"/>
</dbReference>
<dbReference type="PRINTS" id="PR01276">
    <property type="entry name" value="TYPE2KERATIN"/>
</dbReference>
<dbReference type="Gene3D" id="1.20.5.170">
    <property type="match status" value="1"/>
</dbReference>
<dbReference type="GO" id="GO:0005615">
    <property type="term" value="C:extracellular space"/>
    <property type="evidence" value="ECO:0007669"/>
    <property type="project" value="TreeGrafter"/>
</dbReference>
<dbReference type="PROSITE" id="PS51842">
    <property type="entry name" value="IF_ROD_2"/>
    <property type="match status" value="1"/>
</dbReference>
<keyword evidence="6" id="KW-1185">Reference proteome</keyword>
<sequence>MTQQMSAGRAFIGGRGFSSVSAMGGLGGHRTYVASVGHPIGNGSGVRCFSSQSLSNLGGSRRISHGGYGGYGSGYYGGYGAYGYGHIGYGTLGFGGRMGHLGNGGLLGGYSSFRGDGIRGVTINENLLKPLHVGVDPQENEARNQEREEMKTLNDQFACFIDKVRYLEQQNKVLETKWNLLQECAVPAKKSLEPYYENFISNMKKQLDFLLSERDQLTKEEASIQHLVEEFKSGYEKELKRRTDAENEFVLLKKDVDCIFLSKEELEGKLDLLSRELEFRTCVHAEELAQLDSQVYDTNILLQMDNSRNLDVDLIIKNVEAWYQSIAHRSKEEANALYENRFLELQEQRGKYSDDLKINQHEIAELTRLLHKMQSEHDIVKKQVDCLQSSICDVEQRGDVALKDARDKHTELQTALQKAKDDLARLLKDYHELLNTKLALDIEIATYKTLLEGEESRISTGNFVSIDVVNPPYIEDSLGYPAACGYGPDTEYLEDVGATVVYVEEDMAETTVVDEVEETVEDMEDVGAGVVHVEEDMEDHGVEAMVEAMVEAVVEDTVEVDMVEAVVKDTVEADMDMVEGLVDNTVEANMVEGLVEETVEVDMVEGLVEETAEVDMVEGLVVDTVEADMVEAVVEDTVEADMVENLVEGVGTGAPEVVKIAQGL</sequence>
<dbReference type="AlphaFoldDB" id="A0AA97LKF3"/>
<dbReference type="GO" id="GO:0045109">
    <property type="term" value="P:intermediate filament organization"/>
    <property type="evidence" value="ECO:0007669"/>
    <property type="project" value="TreeGrafter"/>
</dbReference>
<dbReference type="GO" id="GO:0045095">
    <property type="term" value="C:keratin filament"/>
    <property type="evidence" value="ECO:0007669"/>
    <property type="project" value="InterPro"/>
</dbReference>
<dbReference type="InterPro" id="IPR018039">
    <property type="entry name" value="IF_conserved"/>
</dbReference>
<dbReference type="KEGG" id="emc:129346416"/>
<evidence type="ECO:0000313" key="7">
    <source>
        <dbReference type="RefSeq" id="XP_054859743.1"/>
    </source>
</evidence>
<dbReference type="InterPro" id="IPR003054">
    <property type="entry name" value="Keratin_II"/>
</dbReference>
<dbReference type="FunFam" id="1.20.5.1160:FF:000001">
    <property type="entry name" value="Keratin type II"/>
    <property type="match status" value="1"/>
</dbReference>
<dbReference type="InterPro" id="IPR032444">
    <property type="entry name" value="Keratin_2_head"/>
</dbReference>
<evidence type="ECO:0000256" key="3">
    <source>
        <dbReference type="RuleBase" id="RU000685"/>
    </source>
</evidence>
<dbReference type="SMART" id="SM01391">
    <property type="entry name" value="Filament"/>
    <property type="match status" value="1"/>
</dbReference>
<dbReference type="Pfam" id="PF16208">
    <property type="entry name" value="Keratin_2_head"/>
    <property type="match status" value="1"/>
</dbReference>
<feature type="domain" description="IF rod" evidence="5">
    <location>
        <begin position="146"/>
        <end position="458"/>
    </location>
</feature>
<name>A0AA97LKF3_EUBMA</name>
<dbReference type="PANTHER" id="PTHR45616">
    <property type="entry name" value="GATA-TYPE DOMAIN-CONTAINING PROTEIN"/>
    <property type="match status" value="1"/>
</dbReference>
<dbReference type="RefSeq" id="XP_054859743.1">
    <property type="nucleotide sequence ID" value="XM_055003768.1"/>
</dbReference>
<evidence type="ECO:0000256" key="4">
    <source>
        <dbReference type="SAM" id="Coils"/>
    </source>
</evidence>
<gene>
    <name evidence="7" type="primary">LOC129346416</name>
</gene>
<evidence type="ECO:0000256" key="2">
    <source>
        <dbReference type="ARBA" id="ARBA00023054"/>
    </source>
</evidence>
<dbReference type="Gene3D" id="1.20.5.1160">
    <property type="entry name" value="Vasodilator-stimulated phosphoprotein"/>
    <property type="match status" value="1"/>
</dbReference>
<dbReference type="Gene3D" id="1.20.5.500">
    <property type="entry name" value="Single helix bin"/>
    <property type="match status" value="1"/>
</dbReference>
<feature type="coiled-coil region" evidence="4">
    <location>
        <begin position="328"/>
        <end position="436"/>
    </location>
</feature>